<evidence type="ECO:0000313" key="1">
    <source>
        <dbReference type="EMBL" id="CAB3226748.1"/>
    </source>
</evidence>
<reference evidence="3 4" key="1">
    <citation type="submission" date="2020-04" db="EMBL/GenBank/DDBJ databases">
        <authorList>
            <person name="Wallbank WR R."/>
            <person name="Pardo Diaz C."/>
            <person name="Kozak K."/>
            <person name="Martin S."/>
            <person name="Jiggins C."/>
            <person name="Moest M."/>
            <person name="Warren A I."/>
            <person name="Byers J.R.P. K."/>
            <person name="Montejo-Kovacevich G."/>
            <person name="Yen C E."/>
        </authorList>
    </citation>
    <scope>NUCLEOTIDE SEQUENCE [LARGE SCALE GENOMIC DNA]</scope>
</reference>
<proteinExistence type="predicted"/>
<evidence type="ECO:0000313" key="3">
    <source>
        <dbReference type="Proteomes" id="UP000494106"/>
    </source>
</evidence>
<protein>
    <submittedName>
        <fullName evidence="1">Uncharacterized protein</fullName>
    </submittedName>
</protein>
<name>A0A8S0Z416_ARCPL</name>
<dbReference type="EMBL" id="CADEBC010000232">
    <property type="protein sequence ID" value="CAB3226748.1"/>
    <property type="molecule type" value="Genomic_DNA"/>
</dbReference>
<dbReference type="EMBL" id="CADEBD010000422">
    <property type="protein sequence ID" value="CAB3254809.1"/>
    <property type="molecule type" value="Genomic_DNA"/>
</dbReference>
<comment type="caution">
    <text evidence="1">The sequence shown here is derived from an EMBL/GenBank/DDBJ whole genome shotgun (WGS) entry which is preliminary data.</text>
</comment>
<dbReference type="AlphaFoldDB" id="A0A8S0Z416"/>
<sequence>MSYFGAISEPSTRTAWEDWDDDVLKESFPELCFQSDVKPLQDIATFIILEGRYLYNCVRDQKELEHINSVPEVSQLVTTDYVLRSLLTTKQIPRDTISNIKRLEQPNIIAGVVAGALCLREVLDKSAATLVCYIDSEEQDIHELQDILGKHKVILHVDKMKRNNLLNSNLYI</sequence>
<dbReference type="Proteomes" id="UP000494256">
    <property type="component" value="Unassembled WGS sequence"/>
</dbReference>
<gene>
    <name evidence="2" type="ORF">APLA_LOCUS14960</name>
    <name evidence="1" type="ORF">APLA_LOCUS3062</name>
</gene>
<dbReference type="OrthoDB" id="17536at2759"/>
<accession>A0A8S0Z416</accession>
<keyword evidence="3" id="KW-1185">Reference proteome</keyword>
<dbReference type="Proteomes" id="UP000494106">
    <property type="component" value="Unassembled WGS sequence"/>
</dbReference>
<organism evidence="1 3">
    <name type="scientific">Arctia plantaginis</name>
    <name type="common">Wood tiger moth</name>
    <name type="synonym">Phalaena plantaginis</name>
    <dbReference type="NCBI Taxonomy" id="874455"/>
    <lineage>
        <taxon>Eukaryota</taxon>
        <taxon>Metazoa</taxon>
        <taxon>Ecdysozoa</taxon>
        <taxon>Arthropoda</taxon>
        <taxon>Hexapoda</taxon>
        <taxon>Insecta</taxon>
        <taxon>Pterygota</taxon>
        <taxon>Neoptera</taxon>
        <taxon>Endopterygota</taxon>
        <taxon>Lepidoptera</taxon>
        <taxon>Glossata</taxon>
        <taxon>Ditrysia</taxon>
        <taxon>Noctuoidea</taxon>
        <taxon>Erebidae</taxon>
        <taxon>Arctiinae</taxon>
        <taxon>Arctia</taxon>
    </lineage>
</organism>
<evidence type="ECO:0000313" key="4">
    <source>
        <dbReference type="Proteomes" id="UP000494256"/>
    </source>
</evidence>
<evidence type="ECO:0000313" key="2">
    <source>
        <dbReference type="EMBL" id="CAB3254809.1"/>
    </source>
</evidence>